<keyword evidence="1" id="KW-0812">Transmembrane</keyword>
<organism evidence="4">
    <name type="scientific">Onchocerca flexuosa</name>
    <dbReference type="NCBI Taxonomy" id="387005"/>
    <lineage>
        <taxon>Eukaryota</taxon>
        <taxon>Metazoa</taxon>
        <taxon>Ecdysozoa</taxon>
        <taxon>Nematoda</taxon>
        <taxon>Chromadorea</taxon>
        <taxon>Rhabditida</taxon>
        <taxon>Spirurina</taxon>
        <taxon>Spiruromorpha</taxon>
        <taxon>Filarioidea</taxon>
        <taxon>Onchocercidae</taxon>
        <taxon>Onchocerca</taxon>
    </lineage>
</organism>
<evidence type="ECO:0000313" key="4">
    <source>
        <dbReference type="WBParaSite" id="OFLC_0000048301-mRNA-1"/>
    </source>
</evidence>
<protein>
    <submittedName>
        <fullName evidence="2 4">Uncharacterized protein</fullName>
    </submittedName>
</protein>
<dbReference type="Proteomes" id="UP000267606">
    <property type="component" value="Unassembled WGS sequence"/>
</dbReference>
<keyword evidence="1" id="KW-0472">Membrane</keyword>
<dbReference type="EMBL" id="UZAJ01000161">
    <property type="protein sequence ID" value="VDO25957.1"/>
    <property type="molecule type" value="Genomic_DNA"/>
</dbReference>
<proteinExistence type="predicted"/>
<name>A0A183GZ24_9BILA</name>
<dbReference type="AlphaFoldDB" id="A0A183GZ24"/>
<feature type="transmembrane region" description="Helical" evidence="1">
    <location>
        <begin position="5"/>
        <end position="22"/>
    </location>
</feature>
<evidence type="ECO:0000256" key="1">
    <source>
        <dbReference type="SAM" id="Phobius"/>
    </source>
</evidence>
<sequence length="33" mass="4192">MPRKLLLWGICLRLVLFFNYWWRFELSVLCPYD</sequence>
<reference evidence="2 3" key="2">
    <citation type="submission" date="2018-11" db="EMBL/GenBank/DDBJ databases">
        <authorList>
            <consortium name="Pathogen Informatics"/>
        </authorList>
    </citation>
    <scope>NUCLEOTIDE SEQUENCE [LARGE SCALE GENOMIC DNA]</scope>
</reference>
<evidence type="ECO:0000313" key="2">
    <source>
        <dbReference type="EMBL" id="VDO25957.1"/>
    </source>
</evidence>
<evidence type="ECO:0000313" key="3">
    <source>
        <dbReference type="Proteomes" id="UP000267606"/>
    </source>
</evidence>
<dbReference type="WBParaSite" id="OFLC_0000048301-mRNA-1">
    <property type="protein sequence ID" value="OFLC_0000048301-mRNA-1"/>
    <property type="gene ID" value="OFLC_0000048301"/>
</dbReference>
<reference evidence="4" key="1">
    <citation type="submission" date="2016-06" db="UniProtKB">
        <authorList>
            <consortium name="WormBaseParasite"/>
        </authorList>
    </citation>
    <scope>IDENTIFICATION</scope>
</reference>
<keyword evidence="1" id="KW-1133">Transmembrane helix</keyword>
<accession>A0A183GZ24</accession>
<keyword evidence="3" id="KW-1185">Reference proteome</keyword>
<gene>
    <name evidence="2" type="ORF">OFLC_LOCUS484</name>
</gene>